<dbReference type="PANTHER" id="PTHR30344:SF1">
    <property type="entry name" value="6-PHOSPHOGLUCONOLACTONASE"/>
    <property type="match status" value="1"/>
</dbReference>
<evidence type="ECO:0000313" key="2">
    <source>
        <dbReference type="EMBL" id="GAX02495.1"/>
    </source>
</evidence>
<dbReference type="PANTHER" id="PTHR30344">
    <property type="entry name" value="6-PHOSPHOGLUCONOLACTONASE-RELATED"/>
    <property type="match status" value="1"/>
</dbReference>
<keyword evidence="3" id="KW-1185">Reference proteome</keyword>
<dbReference type="GO" id="GO:0005829">
    <property type="term" value="C:cytosol"/>
    <property type="evidence" value="ECO:0007669"/>
    <property type="project" value="TreeGrafter"/>
</dbReference>
<dbReference type="SUPFAM" id="SSF51004">
    <property type="entry name" value="C-terminal (heme d1) domain of cytochrome cd1-nitrite reductase"/>
    <property type="match status" value="1"/>
</dbReference>
<dbReference type="Pfam" id="PF10282">
    <property type="entry name" value="Lactonase"/>
    <property type="match status" value="1"/>
</dbReference>
<dbReference type="GO" id="GO:0017057">
    <property type="term" value="F:6-phosphogluconolactonase activity"/>
    <property type="evidence" value="ECO:0007669"/>
    <property type="project" value="TreeGrafter"/>
</dbReference>
<sequence>MIDKFLLGGYTSDSYTKNNQSDGIYVAELDTDKKEITDISLLAQVENPAFFNVSTTGKKIATVLTRDDREGGVAVIDAVSGETISESYLPQKHGSYEAYNAADNLYFWNELPYTVPSYVSIDTQHKILFAANYNTNAIHTYKMDDDFNITDTHTYPIEGHGPLVEQDHAHIHYARLLPDGRLIVCGLGCDKLFVYDVNHEDATLTPVFELKMHPGFGPRQIAMAHKSNYLYVLGELASRVAVIEYDPQAGKLAWVDDYSNIPEGYAGHNGSAAIRLSADEKFLYVSNRGHNSLAVHQVLDDGRRLEKIQQIKTEGVFPRDFSLSKNNDFLLCANQNSNELILFNRDKASGFLSVAQRHIKHDACVRVVEATDFLN</sequence>
<dbReference type="InterPro" id="IPR015943">
    <property type="entry name" value="WD40/YVTN_repeat-like_dom_sf"/>
</dbReference>
<proteinExistence type="inferred from homology"/>
<evidence type="ECO:0000256" key="1">
    <source>
        <dbReference type="ARBA" id="ARBA00005564"/>
    </source>
</evidence>
<gene>
    <name evidence="2" type="primary">pgl_1</name>
    <name evidence="2" type="ORF">IWT140_00092</name>
</gene>
<dbReference type="InterPro" id="IPR050282">
    <property type="entry name" value="Cycloisomerase_2"/>
</dbReference>
<dbReference type="Gene3D" id="2.130.10.10">
    <property type="entry name" value="YVTN repeat-like/Quinoprotein amine dehydrogenase"/>
    <property type="match status" value="1"/>
</dbReference>
<dbReference type="RefSeq" id="WP_089087487.1">
    <property type="nucleotide sequence ID" value="NZ_BCMH01000001.1"/>
</dbReference>
<dbReference type="InterPro" id="IPR019405">
    <property type="entry name" value="Lactonase_7-beta_prop"/>
</dbReference>
<evidence type="ECO:0000313" key="3">
    <source>
        <dbReference type="Proteomes" id="UP000198430"/>
    </source>
</evidence>
<reference evidence="2 3" key="1">
    <citation type="submission" date="2015-11" db="EMBL/GenBank/DDBJ databases">
        <title>Draft genome sequences of new species of the genus Lactobacillus isolated from orchardgrass silage.</title>
        <authorList>
            <person name="Tohno M."/>
            <person name="Tanizawa Y."/>
            <person name="Arita M."/>
        </authorList>
    </citation>
    <scope>NUCLEOTIDE SEQUENCE [LARGE SCALE GENOMIC DNA]</scope>
    <source>
        <strain evidence="2 3">IWT140</strain>
    </source>
</reference>
<organism evidence="2 3">
    <name type="scientific">Secundilactobacillus pentosiphilus</name>
    <dbReference type="NCBI Taxonomy" id="1714682"/>
    <lineage>
        <taxon>Bacteria</taxon>
        <taxon>Bacillati</taxon>
        <taxon>Bacillota</taxon>
        <taxon>Bacilli</taxon>
        <taxon>Lactobacillales</taxon>
        <taxon>Lactobacillaceae</taxon>
        <taxon>Secundilactobacillus</taxon>
    </lineage>
</organism>
<dbReference type="AlphaFoldDB" id="A0A1Z5IL50"/>
<comment type="caution">
    <text evidence="2">The sequence shown here is derived from an EMBL/GenBank/DDBJ whole genome shotgun (WGS) entry which is preliminary data.</text>
</comment>
<dbReference type="InterPro" id="IPR011048">
    <property type="entry name" value="Haem_d1_sf"/>
</dbReference>
<dbReference type="EMBL" id="BCMH01000001">
    <property type="protein sequence ID" value="GAX02495.1"/>
    <property type="molecule type" value="Genomic_DNA"/>
</dbReference>
<dbReference type="Proteomes" id="UP000198430">
    <property type="component" value="Unassembled WGS sequence"/>
</dbReference>
<comment type="similarity">
    <text evidence="1">Belongs to the cycloisomerase 2 family.</text>
</comment>
<name>A0A1Z5IL50_9LACO</name>
<protein>
    <submittedName>
        <fullName evidence="2">6-phosphogluconolactonase</fullName>
    </submittedName>
</protein>
<accession>A0A1Z5IL50</accession>